<evidence type="ECO:0000313" key="1">
    <source>
        <dbReference type="EMBL" id="GEU65984.1"/>
    </source>
</evidence>
<dbReference type="AlphaFoldDB" id="A0A6L2M0B0"/>
<name>A0A6L2M0B0_TANCI</name>
<gene>
    <name evidence="1" type="ORF">Tci_037962</name>
</gene>
<dbReference type="EMBL" id="BKCJ010005302">
    <property type="protein sequence ID" value="GEU65984.1"/>
    <property type="molecule type" value="Genomic_DNA"/>
</dbReference>
<accession>A0A6L2M0B0</accession>
<comment type="caution">
    <text evidence="1">The sequence shown here is derived from an EMBL/GenBank/DDBJ whole genome shotgun (WGS) entry which is preliminary data.</text>
</comment>
<proteinExistence type="predicted"/>
<reference evidence="1" key="1">
    <citation type="journal article" date="2019" name="Sci. Rep.">
        <title>Draft genome of Tanacetum cinerariifolium, the natural source of mosquito coil.</title>
        <authorList>
            <person name="Yamashiro T."/>
            <person name="Shiraishi A."/>
            <person name="Satake H."/>
            <person name="Nakayama K."/>
        </authorList>
    </citation>
    <scope>NUCLEOTIDE SEQUENCE</scope>
</reference>
<protein>
    <submittedName>
        <fullName evidence="1">Uncharacterized protein</fullName>
    </submittedName>
</protein>
<organism evidence="1">
    <name type="scientific">Tanacetum cinerariifolium</name>
    <name type="common">Dalmatian daisy</name>
    <name type="synonym">Chrysanthemum cinerariifolium</name>
    <dbReference type="NCBI Taxonomy" id="118510"/>
    <lineage>
        <taxon>Eukaryota</taxon>
        <taxon>Viridiplantae</taxon>
        <taxon>Streptophyta</taxon>
        <taxon>Embryophyta</taxon>
        <taxon>Tracheophyta</taxon>
        <taxon>Spermatophyta</taxon>
        <taxon>Magnoliopsida</taxon>
        <taxon>eudicotyledons</taxon>
        <taxon>Gunneridae</taxon>
        <taxon>Pentapetalae</taxon>
        <taxon>asterids</taxon>
        <taxon>campanulids</taxon>
        <taxon>Asterales</taxon>
        <taxon>Asteraceae</taxon>
        <taxon>Asteroideae</taxon>
        <taxon>Anthemideae</taxon>
        <taxon>Anthemidinae</taxon>
        <taxon>Tanacetum</taxon>
    </lineage>
</organism>
<sequence length="373" mass="42776">MEKTDAVCFEILELPARSLCEVECALEEDATEPGVVLGRSFMHLTRRIADFGNGIIIIYLELDPFLDSSGGTKSINDLDFEDIPEIEGVEILPFFRSKCHAYRIYKELGSEELKNVNRGITMLNHSKAEPMGLLKDVLCHVGCGEVIDEMLTIKLSVAGTDEEIFTLEAWTKAFNIDEPIYSELYHEFYSTYEFDEVCADDELRTKKIIKFRLYGHAFSWTLLEFARRLEFYHSDEINEEGFDVYFQGGLPYFEGITQNDHLWLVSEDNWIITKIAKRKNLMSDDVLNSLSALIYCRALDTITVRELIDSEGRLIHEVPELGVTRVSIPRPPRASMQDLYEKMGSIEIRRELLRGWLIGSLITETCMLGYLST</sequence>